<keyword evidence="3" id="KW-1185">Reference proteome</keyword>
<feature type="compositionally biased region" description="Polar residues" evidence="1">
    <location>
        <begin position="28"/>
        <end position="50"/>
    </location>
</feature>
<comment type="caution">
    <text evidence="2">The sequence shown here is derived from an EMBL/GenBank/DDBJ whole genome shotgun (WGS) entry which is preliminary data.</text>
</comment>
<accession>A0A8J5MTG8</accession>
<feature type="region of interest" description="Disordered" evidence="1">
    <location>
        <begin position="27"/>
        <end position="57"/>
    </location>
</feature>
<protein>
    <submittedName>
        <fullName evidence="2">Uncharacterized protein</fullName>
    </submittedName>
</protein>
<evidence type="ECO:0000256" key="1">
    <source>
        <dbReference type="SAM" id="MobiDB-lite"/>
    </source>
</evidence>
<organism evidence="2 3">
    <name type="scientific">Homarus americanus</name>
    <name type="common">American lobster</name>
    <dbReference type="NCBI Taxonomy" id="6706"/>
    <lineage>
        <taxon>Eukaryota</taxon>
        <taxon>Metazoa</taxon>
        <taxon>Ecdysozoa</taxon>
        <taxon>Arthropoda</taxon>
        <taxon>Crustacea</taxon>
        <taxon>Multicrustacea</taxon>
        <taxon>Malacostraca</taxon>
        <taxon>Eumalacostraca</taxon>
        <taxon>Eucarida</taxon>
        <taxon>Decapoda</taxon>
        <taxon>Pleocyemata</taxon>
        <taxon>Astacidea</taxon>
        <taxon>Nephropoidea</taxon>
        <taxon>Nephropidae</taxon>
        <taxon>Homarus</taxon>
    </lineage>
</organism>
<feature type="non-terminal residue" evidence="2">
    <location>
        <position position="1"/>
    </location>
</feature>
<evidence type="ECO:0000313" key="2">
    <source>
        <dbReference type="EMBL" id="KAG7162847.1"/>
    </source>
</evidence>
<gene>
    <name evidence="2" type="ORF">Hamer_G023266</name>
</gene>
<name>A0A8J5MTG8_HOMAM</name>
<dbReference type="EMBL" id="JAHLQT010026851">
    <property type="protein sequence ID" value="KAG7162847.1"/>
    <property type="molecule type" value="Genomic_DNA"/>
</dbReference>
<dbReference type="Proteomes" id="UP000747542">
    <property type="component" value="Unassembled WGS sequence"/>
</dbReference>
<dbReference type="AlphaFoldDB" id="A0A8J5MTG8"/>
<evidence type="ECO:0000313" key="3">
    <source>
        <dbReference type="Proteomes" id="UP000747542"/>
    </source>
</evidence>
<reference evidence="2" key="1">
    <citation type="journal article" date="2021" name="Sci. Adv.">
        <title>The American lobster genome reveals insights on longevity, neural, and immune adaptations.</title>
        <authorList>
            <person name="Polinski J.M."/>
            <person name="Zimin A.V."/>
            <person name="Clark K.F."/>
            <person name="Kohn A.B."/>
            <person name="Sadowski N."/>
            <person name="Timp W."/>
            <person name="Ptitsyn A."/>
            <person name="Khanna P."/>
            <person name="Romanova D.Y."/>
            <person name="Williams P."/>
            <person name="Greenwood S.J."/>
            <person name="Moroz L.L."/>
            <person name="Walt D.R."/>
            <person name="Bodnar A.G."/>
        </authorList>
    </citation>
    <scope>NUCLEOTIDE SEQUENCE</scope>
    <source>
        <strain evidence="2">GMGI-L3</strain>
    </source>
</reference>
<sequence>MVLIIYGASANLQGDCSTSEPCHLSPTAAVSRTTSTGATDSGITPRTITGDTDVGKWTTTADQTDDIRDNEINLKIGRDCEEGERKNIITKMTEQEIKEEEGRRRRRNSNSIRDELKKVNEHKRCSWL</sequence>
<proteinExistence type="predicted"/>